<evidence type="ECO:0000256" key="1">
    <source>
        <dbReference type="SAM" id="MobiDB-lite"/>
    </source>
</evidence>
<sequence>MFERYLVGGRLDPPYFPTKPSPHFVGREIIIPAKANGDRTVKDTFTMSHDLEFYAVSIRTNSNNVEDYWNLMIDGNFVAKNIHCKNYEEGLYFQVAHPVAAGKEFLFEYHTPQGDRRNFELMFHFLTEHNVDLVLTETTDLGNYPDPSEEPVDDQQPPDTPEDGIQLPITWKPFISVVDAYKWTQNLGVSVNFANKLDAANYVTEALALLLNTCDGFKEMIQKHKLTINIENGNGANGYFDPASGKVVISKTYDYTNAATIAQMEYSTGQKSSPDKLRTIIHEIGHWLHYHNIGSQQFFQYSALDPDNYGVKTILSNAQSSYIANNLCNYATKWFPIEFVPETFTAKITGVPIDAKIWEWYEQYGGYKCMGW</sequence>
<accession>A0A100VLD4</accession>
<evidence type="ECO:0000313" key="2">
    <source>
        <dbReference type="EMBL" id="GAS81987.1"/>
    </source>
</evidence>
<comment type="caution">
    <text evidence="2">The sequence shown here is derived from an EMBL/GenBank/DDBJ whole genome shotgun (WGS) entry which is preliminary data.</text>
</comment>
<reference evidence="2 3" key="1">
    <citation type="journal article" date="2016" name="Genome Announc.">
        <title>Draft Genome Sequence of Paenibacillus amylolyticus Heshi-A3, Isolated from Fermented Rice Bran in a Japanese Fermented Seafood Dish.</title>
        <authorList>
            <person name="Akuzawa S."/>
            <person name="Nagaoka J."/>
            <person name="Kanekatsu M."/>
            <person name="Kubota E."/>
            <person name="Ohtake R."/>
            <person name="Suzuki T."/>
            <person name="Kanesaki Y."/>
        </authorList>
    </citation>
    <scope>NUCLEOTIDE SEQUENCE [LARGE SCALE GENOMIC DNA]</scope>
    <source>
        <strain evidence="2 3">Heshi-A3</strain>
    </source>
</reference>
<dbReference type="Proteomes" id="UP000069697">
    <property type="component" value="Unassembled WGS sequence"/>
</dbReference>
<protein>
    <submittedName>
        <fullName evidence="2">Uncharacterized protein</fullName>
    </submittedName>
</protein>
<name>A0A100VLD4_PAEAM</name>
<gene>
    <name evidence="2" type="ORF">PAHA3_2061</name>
</gene>
<organism evidence="2 3">
    <name type="scientific">Paenibacillus amylolyticus</name>
    <dbReference type="NCBI Taxonomy" id="1451"/>
    <lineage>
        <taxon>Bacteria</taxon>
        <taxon>Bacillati</taxon>
        <taxon>Bacillota</taxon>
        <taxon>Bacilli</taxon>
        <taxon>Bacillales</taxon>
        <taxon>Paenibacillaceae</taxon>
        <taxon>Paenibacillus</taxon>
    </lineage>
</organism>
<feature type="region of interest" description="Disordered" evidence="1">
    <location>
        <begin position="139"/>
        <end position="162"/>
    </location>
</feature>
<proteinExistence type="predicted"/>
<dbReference type="RefSeq" id="WP_062834607.1">
    <property type="nucleotide sequence ID" value="NZ_BCNV01000001.1"/>
</dbReference>
<evidence type="ECO:0000313" key="3">
    <source>
        <dbReference type="Proteomes" id="UP000069697"/>
    </source>
</evidence>
<dbReference type="EMBL" id="BCNV01000001">
    <property type="protein sequence ID" value="GAS81987.1"/>
    <property type="molecule type" value="Genomic_DNA"/>
</dbReference>
<reference evidence="3" key="2">
    <citation type="submission" date="2016-01" db="EMBL/GenBank/DDBJ databases">
        <title>Draft Genome Sequence of Paenibacillus amylolyticus Heshi-A3 that Was Isolated from Fermented Rice Bran with Aging Salted Mackerel, Which Was Named Heshiko as Traditional Fermented Seafood in Japan.</title>
        <authorList>
            <person name="Akuzawa S."/>
            <person name="Nakagawa J."/>
            <person name="Kanekatsu T."/>
            <person name="Kubota E."/>
            <person name="Ohtake R."/>
            <person name="Suzuki T."/>
            <person name="Kanesaki Y."/>
        </authorList>
    </citation>
    <scope>NUCLEOTIDE SEQUENCE [LARGE SCALE GENOMIC DNA]</scope>
    <source>
        <strain evidence="3">Heshi-A3</strain>
    </source>
</reference>
<dbReference type="AlphaFoldDB" id="A0A100VLD4"/>